<comment type="caution">
    <text evidence="2">The sequence shown here is derived from an EMBL/GenBank/DDBJ whole genome shotgun (WGS) entry which is preliminary data.</text>
</comment>
<organism evidence="2 3">
    <name type="scientific">Campylobacter ureolyticus</name>
    <dbReference type="NCBI Taxonomy" id="827"/>
    <lineage>
        <taxon>Bacteria</taxon>
        <taxon>Pseudomonadati</taxon>
        <taxon>Campylobacterota</taxon>
        <taxon>Epsilonproteobacteria</taxon>
        <taxon>Campylobacterales</taxon>
        <taxon>Campylobacteraceae</taxon>
        <taxon>Campylobacter</taxon>
    </lineage>
</organism>
<dbReference type="AlphaFoldDB" id="A0A9Q4PV50"/>
<evidence type="ECO:0000313" key="2">
    <source>
        <dbReference type="EMBL" id="MCZ6159115.1"/>
    </source>
</evidence>
<dbReference type="PANTHER" id="PTHR43236:SF2">
    <property type="entry name" value="BLL0069 PROTEIN"/>
    <property type="match status" value="1"/>
</dbReference>
<dbReference type="InterPro" id="IPR052345">
    <property type="entry name" value="Rad_response_metalloprotease"/>
</dbReference>
<dbReference type="InterPro" id="IPR010359">
    <property type="entry name" value="IrrE_HExxH"/>
</dbReference>
<dbReference type="RefSeq" id="WP_269484239.1">
    <property type="nucleotide sequence ID" value="NZ_JAPXGJ010000001.1"/>
</dbReference>
<sequence>MTINQNLFRFKNTRSKEILKTLGFTNPPFNPFEVAQAMGIKVDTSLDWDKVRNIKDGLLYEDKDGLVIWINPLMPKNRQNFTLAHELGHLVYDVLPNIDKDKTLNSFYYRNNNSGPEETRANNFAAALLMPIFAIANTLISIKEKDNNTTTDEFIDGLASIFEVSREAMIIRLKKLNVLNENYVYSYI</sequence>
<evidence type="ECO:0000313" key="3">
    <source>
        <dbReference type="Proteomes" id="UP001075225"/>
    </source>
</evidence>
<feature type="domain" description="IrrE N-terminal-like" evidence="1">
    <location>
        <begin position="59"/>
        <end position="174"/>
    </location>
</feature>
<reference evidence="2" key="1">
    <citation type="submission" date="2022-12" db="EMBL/GenBank/DDBJ databases">
        <title>Species Delineation and Comparative Genomics within the Campylobacter ureolyticus Complex.</title>
        <authorList>
            <person name="Maki J."/>
            <person name="Howard M."/>
            <person name="Connelly S."/>
            <person name="Hardy D.J."/>
            <person name="Cameron A."/>
        </authorList>
    </citation>
    <scope>NUCLEOTIDE SEQUENCE</scope>
    <source>
        <strain evidence="2">URMC_787</strain>
    </source>
</reference>
<name>A0A9Q4PV50_9BACT</name>
<dbReference type="EMBL" id="JAPXGO010000001">
    <property type="protein sequence ID" value="MCZ6159115.1"/>
    <property type="molecule type" value="Genomic_DNA"/>
</dbReference>
<dbReference type="Pfam" id="PF06114">
    <property type="entry name" value="Peptidase_M78"/>
    <property type="match status" value="1"/>
</dbReference>
<gene>
    <name evidence="2" type="ORF">O6B32_01240</name>
</gene>
<accession>A0A9Q4PV50</accession>
<dbReference type="Gene3D" id="1.10.10.2910">
    <property type="match status" value="1"/>
</dbReference>
<dbReference type="PANTHER" id="PTHR43236">
    <property type="entry name" value="ANTITOXIN HIGA1"/>
    <property type="match status" value="1"/>
</dbReference>
<proteinExistence type="predicted"/>
<protein>
    <submittedName>
        <fullName evidence="2">ImmA/IrrE family metallo-endopeptidase</fullName>
    </submittedName>
</protein>
<dbReference type="Proteomes" id="UP001075225">
    <property type="component" value="Unassembled WGS sequence"/>
</dbReference>
<evidence type="ECO:0000259" key="1">
    <source>
        <dbReference type="Pfam" id="PF06114"/>
    </source>
</evidence>